<keyword evidence="2 5" id="KW-0690">Ribosome biogenesis</keyword>
<dbReference type="NCBIfam" id="TIGR02273">
    <property type="entry name" value="16S_RimM"/>
    <property type="match status" value="1"/>
</dbReference>
<dbReference type="Proteomes" id="UP000245506">
    <property type="component" value="Unassembled WGS sequence"/>
</dbReference>
<dbReference type="Pfam" id="PF24986">
    <property type="entry name" value="PRC_RimM"/>
    <property type="match status" value="1"/>
</dbReference>
<evidence type="ECO:0000256" key="5">
    <source>
        <dbReference type="HAMAP-Rule" id="MF_00014"/>
    </source>
</evidence>
<keyword evidence="1 5" id="KW-0963">Cytoplasm</keyword>
<comment type="subunit">
    <text evidence="5">Binds ribosomal protein uS19.</text>
</comment>
<dbReference type="GO" id="GO:0006364">
    <property type="term" value="P:rRNA processing"/>
    <property type="evidence" value="ECO:0007669"/>
    <property type="project" value="UniProtKB-UniRule"/>
</dbReference>
<keyword evidence="9" id="KW-1185">Reference proteome</keyword>
<keyword evidence="3 5" id="KW-0698">rRNA processing</keyword>
<comment type="subcellular location">
    <subcellularLocation>
        <location evidence="5">Cytoplasm</location>
    </subcellularLocation>
</comment>
<dbReference type="InterPro" id="IPR009000">
    <property type="entry name" value="Transl_B-barrel_sf"/>
</dbReference>
<evidence type="ECO:0000313" key="8">
    <source>
        <dbReference type="EMBL" id="PWQ94197.1"/>
    </source>
</evidence>
<dbReference type="OrthoDB" id="9783509at2"/>
<dbReference type="AlphaFoldDB" id="A0A317C7C7"/>
<feature type="domain" description="RimM N-terminal" evidence="6">
    <location>
        <begin position="11"/>
        <end position="91"/>
    </location>
</feature>
<dbReference type="GO" id="GO:0043022">
    <property type="term" value="F:ribosome binding"/>
    <property type="evidence" value="ECO:0007669"/>
    <property type="project" value="InterPro"/>
</dbReference>
<protein>
    <recommendedName>
        <fullName evidence="5">Ribosome maturation factor RimM</fullName>
    </recommendedName>
</protein>
<comment type="function">
    <text evidence="5">An accessory protein needed during the final step in the assembly of 30S ribosomal subunit, possibly for assembly of the head region. Essential for efficient processing of 16S rRNA. May be needed both before and after RbfA during the maturation of 16S rRNA. It has affinity for free ribosomal 30S subunits but not for 70S ribosomes.</text>
</comment>
<dbReference type="Gene3D" id="2.30.30.240">
    <property type="entry name" value="PRC-barrel domain"/>
    <property type="match status" value="1"/>
</dbReference>
<dbReference type="Pfam" id="PF01782">
    <property type="entry name" value="RimM"/>
    <property type="match status" value="1"/>
</dbReference>
<dbReference type="SUPFAM" id="SSF50346">
    <property type="entry name" value="PRC-barrel domain"/>
    <property type="match status" value="1"/>
</dbReference>
<organism evidence="8 9">
    <name type="scientific">Leucothrix arctica</name>
    <dbReference type="NCBI Taxonomy" id="1481894"/>
    <lineage>
        <taxon>Bacteria</taxon>
        <taxon>Pseudomonadati</taxon>
        <taxon>Pseudomonadota</taxon>
        <taxon>Gammaproteobacteria</taxon>
        <taxon>Thiotrichales</taxon>
        <taxon>Thiotrichaceae</taxon>
        <taxon>Leucothrix</taxon>
    </lineage>
</organism>
<comment type="caution">
    <text evidence="8">The sequence shown here is derived from an EMBL/GenBank/DDBJ whole genome shotgun (WGS) entry which is preliminary data.</text>
</comment>
<dbReference type="PANTHER" id="PTHR33692:SF1">
    <property type="entry name" value="RIBOSOME MATURATION FACTOR RIMM"/>
    <property type="match status" value="1"/>
</dbReference>
<evidence type="ECO:0000259" key="7">
    <source>
        <dbReference type="Pfam" id="PF24986"/>
    </source>
</evidence>
<dbReference type="GO" id="GO:0005737">
    <property type="term" value="C:cytoplasm"/>
    <property type="evidence" value="ECO:0007669"/>
    <property type="project" value="UniProtKB-SubCell"/>
</dbReference>
<dbReference type="HAMAP" id="MF_00014">
    <property type="entry name" value="Ribosome_mat_RimM"/>
    <property type="match status" value="1"/>
</dbReference>
<keyword evidence="4 5" id="KW-0143">Chaperone</keyword>
<dbReference type="Gene3D" id="2.40.30.60">
    <property type="entry name" value="RimM"/>
    <property type="match status" value="1"/>
</dbReference>
<dbReference type="SUPFAM" id="SSF50447">
    <property type="entry name" value="Translation proteins"/>
    <property type="match status" value="1"/>
</dbReference>
<dbReference type="GO" id="GO:0005840">
    <property type="term" value="C:ribosome"/>
    <property type="evidence" value="ECO:0007669"/>
    <property type="project" value="InterPro"/>
</dbReference>
<evidence type="ECO:0000256" key="1">
    <source>
        <dbReference type="ARBA" id="ARBA00022490"/>
    </source>
</evidence>
<comment type="domain">
    <text evidence="5">The PRC barrel domain binds ribosomal protein uS19.</text>
</comment>
<gene>
    <name evidence="5" type="primary">rimM</name>
    <name evidence="8" type="ORF">DKT75_16820</name>
</gene>
<name>A0A317C7C7_9GAMM</name>
<proteinExistence type="inferred from homology"/>
<evidence type="ECO:0000256" key="3">
    <source>
        <dbReference type="ARBA" id="ARBA00022552"/>
    </source>
</evidence>
<evidence type="ECO:0000259" key="6">
    <source>
        <dbReference type="Pfam" id="PF01782"/>
    </source>
</evidence>
<evidence type="ECO:0000313" key="9">
    <source>
        <dbReference type="Proteomes" id="UP000245506"/>
    </source>
</evidence>
<dbReference type="InterPro" id="IPR036976">
    <property type="entry name" value="RimM_N_sf"/>
</dbReference>
<dbReference type="RefSeq" id="WP_109824925.1">
    <property type="nucleotide sequence ID" value="NZ_QGKL01000041.1"/>
</dbReference>
<sequence length="170" mass="19575">MVEDQESLVELGNINGVFGIQGWVKIFSYTNPRIQITDYRRWLVKHKGSESEYKVLRGRVQGKSIVAQLEGVDDRNQAEALVGAELFVRSDQLEKLEKGEYYWSQLIGLKVVNLQDVELGTVDWLFETGNNDVMVVDGERERFIPYIKDNFVKNVDLESGKILVDWDAEF</sequence>
<feature type="domain" description="Ribosome maturation factor RimM PRC barrel" evidence="7">
    <location>
        <begin position="103"/>
        <end position="167"/>
    </location>
</feature>
<comment type="similarity">
    <text evidence="5">Belongs to the RimM family.</text>
</comment>
<dbReference type="InterPro" id="IPR056792">
    <property type="entry name" value="PRC_RimM"/>
</dbReference>
<evidence type="ECO:0000256" key="2">
    <source>
        <dbReference type="ARBA" id="ARBA00022517"/>
    </source>
</evidence>
<dbReference type="GO" id="GO:0042274">
    <property type="term" value="P:ribosomal small subunit biogenesis"/>
    <property type="evidence" value="ECO:0007669"/>
    <property type="project" value="UniProtKB-UniRule"/>
</dbReference>
<dbReference type="InterPro" id="IPR011033">
    <property type="entry name" value="PRC_barrel-like_sf"/>
</dbReference>
<dbReference type="EMBL" id="QGKL01000041">
    <property type="protein sequence ID" value="PWQ94197.1"/>
    <property type="molecule type" value="Genomic_DNA"/>
</dbReference>
<evidence type="ECO:0000256" key="4">
    <source>
        <dbReference type="ARBA" id="ARBA00023186"/>
    </source>
</evidence>
<dbReference type="InterPro" id="IPR002676">
    <property type="entry name" value="RimM_N"/>
</dbReference>
<reference evidence="8 9" key="1">
    <citation type="submission" date="2018-05" db="EMBL/GenBank/DDBJ databases">
        <title>Leucothrix arctica sp. nov., isolated from Arctic seawater.</title>
        <authorList>
            <person name="Choi A."/>
            <person name="Baek K."/>
        </authorList>
    </citation>
    <scope>NUCLEOTIDE SEQUENCE [LARGE SCALE GENOMIC DNA]</scope>
    <source>
        <strain evidence="8 9">IMCC9719</strain>
    </source>
</reference>
<dbReference type="PANTHER" id="PTHR33692">
    <property type="entry name" value="RIBOSOME MATURATION FACTOR RIMM"/>
    <property type="match status" value="1"/>
</dbReference>
<dbReference type="InterPro" id="IPR011961">
    <property type="entry name" value="RimM"/>
</dbReference>
<accession>A0A317C7C7</accession>